<gene>
    <name evidence="2" type="ORF">HG15A2_32250</name>
</gene>
<proteinExistence type="predicted"/>
<evidence type="ECO:0000256" key="1">
    <source>
        <dbReference type="SAM" id="MobiDB-lite"/>
    </source>
</evidence>
<dbReference type="Pfam" id="PF05150">
    <property type="entry name" value="Legionella_OMP"/>
    <property type="match status" value="1"/>
</dbReference>
<reference evidence="2 3" key="1">
    <citation type="submission" date="2019-02" db="EMBL/GenBank/DDBJ databases">
        <title>Deep-cultivation of Planctomycetes and their phenomic and genomic characterization uncovers novel biology.</title>
        <authorList>
            <person name="Wiegand S."/>
            <person name="Jogler M."/>
            <person name="Boedeker C."/>
            <person name="Pinto D."/>
            <person name="Vollmers J."/>
            <person name="Rivas-Marin E."/>
            <person name="Kohn T."/>
            <person name="Peeters S.H."/>
            <person name="Heuer A."/>
            <person name="Rast P."/>
            <person name="Oberbeckmann S."/>
            <person name="Bunk B."/>
            <person name="Jeske O."/>
            <person name="Meyerdierks A."/>
            <person name="Storesund J.E."/>
            <person name="Kallscheuer N."/>
            <person name="Luecker S."/>
            <person name="Lage O.M."/>
            <person name="Pohl T."/>
            <person name="Merkel B.J."/>
            <person name="Hornburger P."/>
            <person name="Mueller R.-W."/>
            <person name="Bruemmer F."/>
            <person name="Labrenz M."/>
            <person name="Spormann A.M."/>
            <person name="Op den Camp H."/>
            <person name="Overmann J."/>
            <person name="Amann R."/>
            <person name="Jetten M.S.M."/>
            <person name="Mascher T."/>
            <person name="Medema M.H."/>
            <person name="Devos D.P."/>
            <person name="Kaster A.-K."/>
            <person name="Ovreas L."/>
            <person name="Rohde M."/>
            <person name="Galperin M.Y."/>
            <person name="Jogler C."/>
        </authorList>
    </citation>
    <scope>NUCLEOTIDE SEQUENCE [LARGE SCALE GENOMIC DNA]</scope>
    <source>
        <strain evidence="2 3">HG15A2</strain>
    </source>
</reference>
<accession>A0A517MYD6</accession>
<organism evidence="2 3">
    <name type="scientific">Adhaeretor mobilis</name>
    <dbReference type="NCBI Taxonomy" id="1930276"/>
    <lineage>
        <taxon>Bacteria</taxon>
        <taxon>Pseudomonadati</taxon>
        <taxon>Planctomycetota</taxon>
        <taxon>Planctomycetia</taxon>
        <taxon>Pirellulales</taxon>
        <taxon>Lacipirellulaceae</taxon>
        <taxon>Adhaeretor</taxon>
    </lineage>
</organism>
<dbReference type="Proteomes" id="UP000319852">
    <property type="component" value="Chromosome"/>
</dbReference>
<feature type="region of interest" description="Disordered" evidence="1">
    <location>
        <begin position="48"/>
        <end position="81"/>
    </location>
</feature>
<dbReference type="KEGG" id="amob:HG15A2_32250"/>
<evidence type="ECO:0000313" key="3">
    <source>
        <dbReference type="Proteomes" id="UP000319852"/>
    </source>
</evidence>
<dbReference type="InterPro" id="IPR007825">
    <property type="entry name" value="Major_OMP_Legionella"/>
</dbReference>
<keyword evidence="3" id="KW-1185">Reference proteome</keyword>
<dbReference type="AlphaFoldDB" id="A0A517MYD6"/>
<evidence type="ECO:0000313" key="2">
    <source>
        <dbReference type="EMBL" id="QDS99894.1"/>
    </source>
</evidence>
<sequence>MPASASRAAAVCDLNLEGEIMRTSLARLAIASVVLLGLIAHGTSAEASSPRFRSGLSGGQRTKASSSQQVNSKSAPKPSSVARDMFDDAQADYEPSGVVFATDVDTRTGRQPAPTNAQRSLQNVALAQYYPSSDCTIASDCGNCSDSGYCDMNAGGCDLGSCCDSGCCDNGCCDGGCCGSCCPSDCWWNHRTRVWGEFLYLQPGDADVSHAQQQNGIGGAGTVPFGTIGRVDPDFEPGFRVGADIRMSDCSSVFAAYTHYESAAVGFLDPPVIPGGGGAVGSLIHHPGAAITASVGPVLAAYDIDFQLADFGVRRLWKTGCDYAINWSLGGRYAHLEQSFVQTGIYAGGSAGRINTNSNIDFDGGGVRAGLDGEYRFGCRGFSLYGNVNVSPMIGTVQADYTMRNISTDVLLAQSVWKDDRFITTLDYEAGLAWTSKKGKVRLSAGWNAAHWFNAVTTDSFINGVQNNNYVDIDGALSFSGLSSRIEYRF</sequence>
<protein>
    <submittedName>
        <fullName evidence="2">Uncharacterized protein</fullName>
    </submittedName>
</protein>
<dbReference type="EMBL" id="CP036263">
    <property type="protein sequence ID" value="QDS99894.1"/>
    <property type="molecule type" value="Genomic_DNA"/>
</dbReference>
<name>A0A517MYD6_9BACT</name>
<feature type="compositionally biased region" description="Polar residues" evidence="1">
    <location>
        <begin position="59"/>
        <end position="74"/>
    </location>
</feature>